<dbReference type="GO" id="GO:0019843">
    <property type="term" value="F:rRNA binding"/>
    <property type="evidence" value="ECO:0007669"/>
    <property type="project" value="InterPro"/>
</dbReference>
<dbReference type="GO" id="GO:0003735">
    <property type="term" value="F:structural constituent of ribosome"/>
    <property type="evidence" value="ECO:0007669"/>
    <property type="project" value="InterPro"/>
</dbReference>
<dbReference type="GO" id="GO:0022625">
    <property type="term" value="C:cytosolic large ribosomal subunit"/>
    <property type="evidence" value="ECO:0007669"/>
    <property type="project" value="TreeGrafter"/>
</dbReference>
<evidence type="ECO:0000256" key="3">
    <source>
        <dbReference type="ARBA" id="ARBA00023274"/>
    </source>
</evidence>
<evidence type="ECO:0000313" key="7">
    <source>
        <dbReference type="EMBL" id="CAD7662816.1"/>
    </source>
</evidence>
<evidence type="ECO:0000256" key="5">
    <source>
        <dbReference type="ARBA" id="ARBA00035349"/>
    </source>
</evidence>
<feature type="domain" description="Large ribosomal subunit protein uL6 alpha-beta" evidence="6">
    <location>
        <begin position="12"/>
        <end position="84"/>
    </location>
</feature>
<evidence type="ECO:0000256" key="2">
    <source>
        <dbReference type="ARBA" id="ARBA00022980"/>
    </source>
</evidence>
<dbReference type="InterPro" id="IPR002359">
    <property type="entry name" value="Ribosomal_uL6_CS2"/>
</dbReference>
<keyword evidence="2" id="KW-0689">Ribosomal protein</keyword>
<dbReference type="PIRSF" id="PIRSF002162">
    <property type="entry name" value="Ribosomal_L6"/>
    <property type="match status" value="1"/>
</dbReference>
<dbReference type="PANTHER" id="PTHR11655:SF16">
    <property type="entry name" value="60S RIBOSOMAL PROTEIN L9"/>
    <property type="match status" value="1"/>
</dbReference>
<dbReference type="SUPFAM" id="SSF56053">
    <property type="entry name" value="Ribosomal protein L6"/>
    <property type="match status" value="2"/>
</dbReference>
<dbReference type="InterPro" id="IPR000702">
    <property type="entry name" value="Ribosomal_uL6-like"/>
</dbReference>
<sequence length="188" mass="21261">MKTILANQIVKIPDGVSVSVKNRTVRVKGPRGLLVRQFKAQLDMELIGKHRLRVQKWFGNRKELATVRTICSHIENMIVGVTKGYQYKMRTVYAHFPINVTTSVANSVVEIRNFLGEKYVRRVEMQSGVTCVNSTAQKDELILEGNDIEAVSRSAALIHQSTLVKNKDIRKFLDGIYVSEKTNVVTTE</sequence>
<feature type="domain" description="Large ribosomal subunit protein uL6 alpha-beta" evidence="6">
    <location>
        <begin position="96"/>
        <end position="175"/>
    </location>
</feature>
<gene>
    <name evidence="7" type="ORF">ONB1V03_LOCUS19376</name>
</gene>
<dbReference type="InterPro" id="IPR020040">
    <property type="entry name" value="Ribosomal_uL6_a/b-dom"/>
</dbReference>
<dbReference type="InterPro" id="IPR036789">
    <property type="entry name" value="Ribosomal_uL6-like_a/b-dom_sf"/>
</dbReference>
<dbReference type="Gene3D" id="3.90.930.12">
    <property type="entry name" value="Ribosomal protein L6, alpha-beta domain"/>
    <property type="match status" value="2"/>
</dbReference>
<reference evidence="7" key="1">
    <citation type="submission" date="2020-11" db="EMBL/GenBank/DDBJ databases">
        <authorList>
            <person name="Tran Van P."/>
        </authorList>
    </citation>
    <scope>NUCLEOTIDE SEQUENCE</scope>
</reference>
<dbReference type="PANTHER" id="PTHR11655">
    <property type="entry name" value="60S/50S RIBOSOMAL PROTEIN L6/L9"/>
    <property type="match status" value="1"/>
</dbReference>
<name>A0A7R9MMX4_9ACAR</name>
<dbReference type="EMBL" id="CAJPVJ010029514">
    <property type="protein sequence ID" value="CAG2179953.1"/>
    <property type="molecule type" value="Genomic_DNA"/>
</dbReference>
<dbReference type="OrthoDB" id="10252633at2759"/>
<proteinExistence type="inferred from homology"/>
<evidence type="ECO:0000256" key="4">
    <source>
        <dbReference type="ARBA" id="ARBA00035246"/>
    </source>
</evidence>
<dbReference type="FunFam" id="3.90.930.12:FF:000003">
    <property type="entry name" value="60S ribosomal protein L9"/>
    <property type="match status" value="1"/>
</dbReference>
<dbReference type="Proteomes" id="UP000728032">
    <property type="component" value="Unassembled WGS sequence"/>
</dbReference>
<organism evidence="7">
    <name type="scientific">Oppiella nova</name>
    <dbReference type="NCBI Taxonomy" id="334625"/>
    <lineage>
        <taxon>Eukaryota</taxon>
        <taxon>Metazoa</taxon>
        <taxon>Ecdysozoa</taxon>
        <taxon>Arthropoda</taxon>
        <taxon>Chelicerata</taxon>
        <taxon>Arachnida</taxon>
        <taxon>Acari</taxon>
        <taxon>Acariformes</taxon>
        <taxon>Sarcoptiformes</taxon>
        <taxon>Oribatida</taxon>
        <taxon>Brachypylina</taxon>
        <taxon>Oppioidea</taxon>
        <taxon>Oppiidae</taxon>
        <taxon>Oppiella</taxon>
    </lineage>
</organism>
<keyword evidence="3" id="KW-0687">Ribonucleoprotein</keyword>
<evidence type="ECO:0000313" key="8">
    <source>
        <dbReference type="Proteomes" id="UP000728032"/>
    </source>
</evidence>
<dbReference type="FunFam" id="3.90.930.12:FF:000005">
    <property type="entry name" value="60S ribosomal protein L9"/>
    <property type="match status" value="1"/>
</dbReference>
<dbReference type="GO" id="GO:0002181">
    <property type="term" value="P:cytoplasmic translation"/>
    <property type="evidence" value="ECO:0007669"/>
    <property type="project" value="TreeGrafter"/>
</dbReference>
<dbReference type="EMBL" id="OC944339">
    <property type="protein sequence ID" value="CAD7662816.1"/>
    <property type="molecule type" value="Genomic_DNA"/>
</dbReference>
<dbReference type="AlphaFoldDB" id="A0A7R9MMX4"/>
<evidence type="ECO:0000259" key="6">
    <source>
        <dbReference type="Pfam" id="PF00347"/>
    </source>
</evidence>
<keyword evidence="8" id="KW-1185">Reference proteome</keyword>
<comment type="similarity">
    <text evidence="1">Belongs to the universal ribosomal protein uL6 family.</text>
</comment>
<evidence type="ECO:0000256" key="1">
    <source>
        <dbReference type="ARBA" id="ARBA00009356"/>
    </source>
</evidence>
<dbReference type="PROSITE" id="PS00700">
    <property type="entry name" value="RIBOSOMAL_L6_2"/>
    <property type="match status" value="1"/>
</dbReference>
<dbReference type="Pfam" id="PF00347">
    <property type="entry name" value="Ribosomal_L6"/>
    <property type="match status" value="2"/>
</dbReference>
<accession>A0A7R9MMX4</accession>
<protein>
    <recommendedName>
        <fullName evidence="4">Large ribosomal subunit protein uL6</fullName>
    </recommendedName>
    <alternativeName>
        <fullName evidence="5">60S ribosomal protein L9</fullName>
    </alternativeName>
</protein>